<evidence type="ECO:0000256" key="5">
    <source>
        <dbReference type="ARBA" id="ARBA00022481"/>
    </source>
</evidence>
<evidence type="ECO:0000256" key="6">
    <source>
        <dbReference type="ARBA" id="ARBA00022753"/>
    </source>
</evidence>
<evidence type="ECO:0000256" key="15">
    <source>
        <dbReference type="ARBA" id="ARBA00064590"/>
    </source>
</evidence>
<comment type="subunit">
    <text evidence="15">Interacts with tubulin.</text>
</comment>
<evidence type="ECO:0000256" key="9">
    <source>
        <dbReference type="ARBA" id="ARBA00023136"/>
    </source>
</evidence>
<sequence>MGLFSRIFCCSKSEVNSECSSLRQESLDVLQLQPQLPTPSHALDQWTFPSSRSGLLRSSNGTSANNSINNSTGSNNSINSSTGSNNNINNNCTSTNNNIVRRFSKLMAHGAAFPAEAALSGSRSSGVGAGSGVSSAFPPTRPSSSCSLGGFQHQQWCLQRGASAPVPCCCCSDHSTHSGASGEQLCRGRWCGASCTTGSGALLQQQQQQQQRAVGVVLNVPTLIESRGVKCLILDAPTNENLQAYLEQMAQVGVTDLVRTCPPTYDDAPVLKAGIRMHDLTFPDGEAPPIEVICRWRTLASRARAEGGVIAVHCVAGLGRGPVLVAVSLIDSGLDADEAVNFIRSRRKGAINRRQLAFLHSYRRHAVASRRCMRRCALM</sequence>
<evidence type="ECO:0000256" key="13">
    <source>
        <dbReference type="ARBA" id="ARBA00051722"/>
    </source>
</evidence>
<reference evidence="21" key="1">
    <citation type="submission" date="2025-08" db="UniProtKB">
        <authorList>
            <consortium name="RefSeq"/>
        </authorList>
    </citation>
    <scope>IDENTIFICATION</scope>
</reference>
<evidence type="ECO:0000256" key="2">
    <source>
        <dbReference type="ARBA" id="ARBA00004412"/>
    </source>
</evidence>
<evidence type="ECO:0000313" key="21">
    <source>
        <dbReference type="RefSeq" id="XP_022592549.2"/>
    </source>
</evidence>
<comment type="subcellular location">
    <subcellularLocation>
        <location evidence="1">Cell membrane</location>
    </subcellularLocation>
    <subcellularLocation>
        <location evidence="2">Early endosome</location>
    </subcellularLocation>
</comment>
<dbReference type="SMART" id="SM00404">
    <property type="entry name" value="PTPc_motif"/>
    <property type="match status" value="1"/>
</dbReference>
<dbReference type="InterPro" id="IPR029021">
    <property type="entry name" value="Prot-tyrosine_phosphatase-like"/>
</dbReference>
<dbReference type="GO" id="GO:0009966">
    <property type="term" value="P:regulation of signal transduction"/>
    <property type="evidence" value="ECO:0007669"/>
    <property type="project" value="UniProtKB-ARBA"/>
</dbReference>
<dbReference type="Proteomes" id="UP000515125">
    <property type="component" value="Unplaced"/>
</dbReference>
<dbReference type="InterPro" id="IPR003595">
    <property type="entry name" value="Tyr_Pase_cat"/>
</dbReference>
<evidence type="ECO:0000259" key="19">
    <source>
        <dbReference type="PROSITE" id="PS50056"/>
    </source>
</evidence>
<dbReference type="GO" id="GO:0043542">
    <property type="term" value="P:endothelial cell migration"/>
    <property type="evidence" value="ECO:0007669"/>
    <property type="project" value="UniProtKB-ARBA"/>
</dbReference>
<keyword evidence="5" id="KW-0488">Methylation</keyword>
<dbReference type="GeneID" id="34622440"/>
<organism evidence="20 21">
    <name type="scientific">Cyclospora cayetanensis</name>
    <dbReference type="NCBI Taxonomy" id="88456"/>
    <lineage>
        <taxon>Eukaryota</taxon>
        <taxon>Sar</taxon>
        <taxon>Alveolata</taxon>
        <taxon>Apicomplexa</taxon>
        <taxon>Conoidasida</taxon>
        <taxon>Coccidia</taxon>
        <taxon>Eucoccidiorida</taxon>
        <taxon>Eimeriorina</taxon>
        <taxon>Eimeriidae</taxon>
        <taxon>Cyclospora</taxon>
    </lineage>
</organism>
<dbReference type="AlphaFoldDB" id="A0A6P5WE09"/>
<dbReference type="GO" id="GO:0005769">
    <property type="term" value="C:early endosome"/>
    <property type="evidence" value="ECO:0007669"/>
    <property type="project" value="UniProtKB-SubCell"/>
</dbReference>
<dbReference type="InterPro" id="IPR000387">
    <property type="entry name" value="Tyr_Pase_dom"/>
</dbReference>
<feature type="domain" description="Tyrosine specific protein phosphatases" evidence="19">
    <location>
        <begin position="290"/>
        <end position="358"/>
    </location>
</feature>
<keyword evidence="10" id="KW-1015">Disulfide bond</keyword>
<dbReference type="PROSITE" id="PS50056">
    <property type="entry name" value="TYR_PHOSPHATASE_2"/>
    <property type="match status" value="1"/>
</dbReference>
<keyword evidence="12" id="KW-0636">Prenylation</keyword>
<dbReference type="RefSeq" id="XP_022592549.2">
    <property type="nucleotide sequence ID" value="XM_022735602.2"/>
</dbReference>
<protein>
    <recommendedName>
        <fullName evidence="16">Protein tyrosine phosphatase type IVA 3</fullName>
        <ecNumber evidence="3">3.1.3.48</ecNumber>
    </recommendedName>
    <alternativeName>
        <fullName evidence="17">Protein-tyrosine phosphatase 4a3</fullName>
    </alternativeName>
</protein>
<dbReference type="SUPFAM" id="SSF52799">
    <property type="entry name" value="(Phosphotyrosine protein) phosphatases II"/>
    <property type="match status" value="1"/>
</dbReference>
<feature type="region of interest" description="Disordered" evidence="18">
    <location>
        <begin position="54"/>
        <end position="89"/>
    </location>
</feature>
<evidence type="ECO:0000256" key="18">
    <source>
        <dbReference type="SAM" id="MobiDB-lite"/>
    </source>
</evidence>
<dbReference type="GO" id="GO:0004725">
    <property type="term" value="F:protein tyrosine phosphatase activity"/>
    <property type="evidence" value="ECO:0007669"/>
    <property type="project" value="UniProtKB-EC"/>
</dbReference>
<evidence type="ECO:0000256" key="3">
    <source>
        <dbReference type="ARBA" id="ARBA00013064"/>
    </source>
</evidence>
<evidence type="ECO:0000256" key="7">
    <source>
        <dbReference type="ARBA" id="ARBA00022801"/>
    </source>
</evidence>
<dbReference type="GO" id="GO:0005886">
    <property type="term" value="C:plasma membrane"/>
    <property type="evidence" value="ECO:0007669"/>
    <property type="project" value="UniProtKB-SubCell"/>
</dbReference>
<dbReference type="Gene3D" id="3.90.190.10">
    <property type="entry name" value="Protein tyrosine phosphatase superfamily"/>
    <property type="match status" value="1"/>
</dbReference>
<keyword evidence="6" id="KW-0967">Endosome</keyword>
<keyword evidence="9" id="KW-0472">Membrane</keyword>
<evidence type="ECO:0000256" key="10">
    <source>
        <dbReference type="ARBA" id="ARBA00023157"/>
    </source>
</evidence>
<evidence type="ECO:0000313" key="20">
    <source>
        <dbReference type="Proteomes" id="UP000515125"/>
    </source>
</evidence>
<accession>A0A6P5WE09</accession>
<evidence type="ECO:0000256" key="14">
    <source>
        <dbReference type="ARBA" id="ARBA00057132"/>
    </source>
</evidence>
<keyword evidence="20" id="KW-1185">Reference proteome</keyword>
<dbReference type="EC" id="3.1.3.48" evidence="3"/>
<comment type="catalytic activity">
    <reaction evidence="13">
        <text>O-phospho-L-tyrosyl-[protein] + H2O = L-tyrosyl-[protein] + phosphate</text>
        <dbReference type="Rhea" id="RHEA:10684"/>
        <dbReference type="Rhea" id="RHEA-COMP:10136"/>
        <dbReference type="Rhea" id="RHEA-COMP:20101"/>
        <dbReference type="ChEBI" id="CHEBI:15377"/>
        <dbReference type="ChEBI" id="CHEBI:43474"/>
        <dbReference type="ChEBI" id="CHEBI:46858"/>
        <dbReference type="ChEBI" id="CHEBI:61978"/>
        <dbReference type="EC" id="3.1.3.48"/>
    </reaction>
</comment>
<evidence type="ECO:0000256" key="11">
    <source>
        <dbReference type="ARBA" id="ARBA00023288"/>
    </source>
</evidence>
<dbReference type="OrthoDB" id="5632at2759"/>
<dbReference type="PANTHER" id="PTHR23339">
    <property type="entry name" value="TYROSINE SPECIFIC PROTEIN PHOSPHATASE AND DUAL SPECIFICITY PROTEIN PHOSPHATASE"/>
    <property type="match status" value="1"/>
</dbReference>
<keyword evidence="11" id="KW-0449">Lipoprotein</keyword>
<dbReference type="InterPro" id="IPR050561">
    <property type="entry name" value="PTP"/>
</dbReference>
<evidence type="ECO:0000256" key="16">
    <source>
        <dbReference type="ARBA" id="ARBA00069015"/>
    </source>
</evidence>
<comment type="function">
    <text evidence="14">Protein tyrosine phosphatase which stimulates progression from G1 into S phase during mitosis. Enhances cell proliferation, cell motility and invasive activity, and promotes cancer metastasis. May be involved in the progression of cardiac hypertrophy by inhibiting intracellular calcium mobilization in response to angiotensin II.</text>
</comment>
<name>A0A6P5WE09_9EIME</name>
<evidence type="ECO:0000256" key="12">
    <source>
        <dbReference type="ARBA" id="ARBA00023289"/>
    </source>
</evidence>
<evidence type="ECO:0000256" key="8">
    <source>
        <dbReference type="ARBA" id="ARBA00022912"/>
    </source>
</evidence>
<dbReference type="CDD" id="cd14500">
    <property type="entry name" value="PTP-IVa"/>
    <property type="match status" value="1"/>
</dbReference>
<dbReference type="FunFam" id="3.90.190.10:FF:000105">
    <property type="entry name" value="Protein tyrosine phosphatase type IVA 3"/>
    <property type="match status" value="1"/>
</dbReference>
<proteinExistence type="predicted"/>
<evidence type="ECO:0000256" key="1">
    <source>
        <dbReference type="ARBA" id="ARBA00004236"/>
    </source>
</evidence>
<evidence type="ECO:0000256" key="4">
    <source>
        <dbReference type="ARBA" id="ARBA00022475"/>
    </source>
</evidence>
<keyword evidence="4" id="KW-1003">Cell membrane</keyword>
<gene>
    <name evidence="21" type="primary">LOC34622440</name>
</gene>
<evidence type="ECO:0000256" key="17">
    <source>
        <dbReference type="ARBA" id="ARBA00082375"/>
    </source>
</evidence>
<keyword evidence="8" id="KW-0904">Protein phosphatase</keyword>
<keyword evidence="7" id="KW-0378">Hydrolase</keyword>